<dbReference type="GO" id="GO:0004582">
    <property type="term" value="F:dolichyl-phosphate beta-D-mannosyltransferase activity"/>
    <property type="evidence" value="ECO:0007669"/>
    <property type="project" value="InterPro"/>
</dbReference>
<accession>A0A937X811</accession>
<organism evidence="5 6">
    <name type="scientific">Eiseniibacteriota bacterium</name>
    <dbReference type="NCBI Taxonomy" id="2212470"/>
    <lineage>
        <taxon>Bacteria</taxon>
        <taxon>Candidatus Eiseniibacteriota</taxon>
    </lineage>
</organism>
<dbReference type="InterPro" id="IPR029044">
    <property type="entry name" value="Nucleotide-diphossugar_trans"/>
</dbReference>
<comment type="similarity">
    <text evidence="1">Belongs to the glycosyltransferase 2 family.</text>
</comment>
<evidence type="ECO:0000256" key="3">
    <source>
        <dbReference type="ARBA" id="ARBA00022679"/>
    </source>
</evidence>
<gene>
    <name evidence="5" type="ORF">FJY75_03440</name>
</gene>
<sequence length="256" mass="29187">MKLECLVIVPTYNERENIAELIRRILAQPISVEVLVIDDASPDGTGAIVRRLAAGDRRVHLIERPGKGGLGSAYCDGFRHALARTRADLVFQMDADFSHDPAALPELLAVARQEDLVLGSRYLHGVTVVNWPLKRLFLSYGANLYTRLITGMPFKDATGGFKCFRREVLEAIDWSGIHSDGYSFQIETTYQAWRRGFRIREVPILFVDRRVGISKMNRRIVMEAVWLVWRLALRHAFRPRPRARAPRPLEPRAREG</sequence>
<evidence type="ECO:0000259" key="4">
    <source>
        <dbReference type="Pfam" id="PF00535"/>
    </source>
</evidence>
<reference evidence="5" key="1">
    <citation type="submission" date="2019-03" db="EMBL/GenBank/DDBJ databases">
        <title>Lake Tanganyika Metagenome-Assembled Genomes (MAGs).</title>
        <authorList>
            <person name="Tran P."/>
        </authorList>
    </citation>
    <scope>NUCLEOTIDE SEQUENCE</scope>
    <source>
        <strain evidence="5">M_DeepCast_400m_m2_100</strain>
    </source>
</reference>
<dbReference type="InterPro" id="IPR039528">
    <property type="entry name" value="DPM1-like"/>
</dbReference>
<keyword evidence="2" id="KW-0328">Glycosyltransferase</keyword>
<dbReference type="Gene3D" id="3.90.550.10">
    <property type="entry name" value="Spore Coat Polysaccharide Biosynthesis Protein SpsA, Chain A"/>
    <property type="match status" value="1"/>
</dbReference>
<dbReference type="PANTHER" id="PTHR43398">
    <property type="entry name" value="DOLICHOL-PHOSPHATE MANNOSYLTRANSFERASE SUBUNIT 1"/>
    <property type="match status" value="1"/>
</dbReference>
<evidence type="ECO:0000256" key="1">
    <source>
        <dbReference type="ARBA" id="ARBA00006739"/>
    </source>
</evidence>
<keyword evidence="3" id="KW-0808">Transferase</keyword>
<dbReference type="SUPFAM" id="SSF53448">
    <property type="entry name" value="Nucleotide-diphospho-sugar transferases"/>
    <property type="match status" value="1"/>
</dbReference>
<comment type="caution">
    <text evidence="5">The sequence shown here is derived from an EMBL/GenBank/DDBJ whole genome shotgun (WGS) entry which is preliminary data.</text>
</comment>
<evidence type="ECO:0000313" key="5">
    <source>
        <dbReference type="EMBL" id="MBM3316885.1"/>
    </source>
</evidence>
<dbReference type="EMBL" id="VGIY01000052">
    <property type="protein sequence ID" value="MBM3316885.1"/>
    <property type="molecule type" value="Genomic_DNA"/>
</dbReference>
<dbReference type="PANTHER" id="PTHR43398:SF1">
    <property type="entry name" value="DOLICHOL-PHOSPHATE MANNOSYLTRANSFERASE SUBUNIT 1"/>
    <property type="match status" value="1"/>
</dbReference>
<dbReference type="InterPro" id="IPR001173">
    <property type="entry name" value="Glyco_trans_2-like"/>
</dbReference>
<dbReference type="Proteomes" id="UP000748308">
    <property type="component" value="Unassembled WGS sequence"/>
</dbReference>
<dbReference type="Pfam" id="PF00535">
    <property type="entry name" value="Glycos_transf_2"/>
    <property type="match status" value="1"/>
</dbReference>
<dbReference type="CDD" id="cd06442">
    <property type="entry name" value="DPM1_like"/>
    <property type="match status" value="1"/>
</dbReference>
<dbReference type="AlphaFoldDB" id="A0A937X811"/>
<proteinExistence type="inferred from homology"/>
<protein>
    <submittedName>
        <fullName evidence="5">Polyprenol monophosphomannose synthase</fullName>
    </submittedName>
</protein>
<dbReference type="GO" id="GO:0016020">
    <property type="term" value="C:membrane"/>
    <property type="evidence" value="ECO:0007669"/>
    <property type="project" value="GOC"/>
</dbReference>
<evidence type="ECO:0000256" key="2">
    <source>
        <dbReference type="ARBA" id="ARBA00022676"/>
    </source>
</evidence>
<dbReference type="GO" id="GO:0009247">
    <property type="term" value="P:glycolipid biosynthetic process"/>
    <property type="evidence" value="ECO:0007669"/>
    <property type="project" value="TreeGrafter"/>
</dbReference>
<evidence type="ECO:0000313" key="6">
    <source>
        <dbReference type="Proteomes" id="UP000748308"/>
    </source>
</evidence>
<dbReference type="FunFam" id="3.90.550.10:FF:000122">
    <property type="entry name" value="Dolichol-phosphate mannosyltransferase subunit 1"/>
    <property type="match status" value="1"/>
</dbReference>
<feature type="domain" description="Glycosyltransferase 2-like" evidence="4">
    <location>
        <begin position="7"/>
        <end position="172"/>
    </location>
</feature>
<name>A0A937X811_UNCEI</name>